<dbReference type="Proteomes" id="UP000185578">
    <property type="component" value="Unassembled WGS sequence"/>
</dbReference>
<dbReference type="EMBL" id="MSCT01000018">
    <property type="protein sequence ID" value="OLF53034.1"/>
    <property type="molecule type" value="Genomic_DNA"/>
</dbReference>
<name>A0A1Q8EMK7_9PSED</name>
<proteinExistence type="predicted"/>
<gene>
    <name evidence="1" type="ORF">BTN82_19910</name>
</gene>
<evidence type="ECO:0000313" key="2">
    <source>
        <dbReference type="Proteomes" id="UP000185578"/>
    </source>
</evidence>
<sequence>MNIFYDDSDNESLRGVLKTDASGHLIGTYQGAKVSGYPTLYTRLQTRNGVLYPPFLLPAFTPLIQKDIDTTLLQGCDDFVAVWADSNSGAFRTLRA</sequence>
<evidence type="ECO:0000313" key="1">
    <source>
        <dbReference type="EMBL" id="OLF53034.1"/>
    </source>
</evidence>
<dbReference type="RefSeq" id="WP_075120814.1">
    <property type="nucleotide sequence ID" value="NZ_MSCT01000018.1"/>
</dbReference>
<reference evidence="1 2" key="1">
    <citation type="submission" date="2016-12" db="EMBL/GenBank/DDBJ databases">
        <authorList>
            <person name="Song W.-J."/>
            <person name="Kurnit D.M."/>
        </authorList>
    </citation>
    <scope>NUCLEOTIDE SEQUENCE [LARGE SCALE GENOMIC DNA]</scope>
    <source>
        <strain evidence="1 2">PCL1601</strain>
    </source>
</reference>
<accession>A0A1Q8EMK7</accession>
<organism evidence="1 2">
    <name type="scientific">Pseudomonas chlororaphis</name>
    <dbReference type="NCBI Taxonomy" id="587753"/>
    <lineage>
        <taxon>Bacteria</taxon>
        <taxon>Pseudomonadati</taxon>
        <taxon>Pseudomonadota</taxon>
        <taxon>Gammaproteobacteria</taxon>
        <taxon>Pseudomonadales</taxon>
        <taxon>Pseudomonadaceae</taxon>
        <taxon>Pseudomonas</taxon>
    </lineage>
</organism>
<comment type="caution">
    <text evidence="1">The sequence shown here is derived from an EMBL/GenBank/DDBJ whole genome shotgun (WGS) entry which is preliminary data.</text>
</comment>
<protein>
    <submittedName>
        <fullName evidence="1">Uncharacterized protein</fullName>
    </submittedName>
</protein>
<dbReference type="OrthoDB" id="6638668at2"/>
<dbReference type="AlphaFoldDB" id="A0A1Q8EMK7"/>